<dbReference type="InterPro" id="IPR019748">
    <property type="entry name" value="FERM_central"/>
</dbReference>
<proteinExistence type="predicted"/>
<accession>A0A7R9AAU6</accession>
<organism evidence="3">
    <name type="scientific">Darwinula stevensoni</name>
    <dbReference type="NCBI Taxonomy" id="69355"/>
    <lineage>
        <taxon>Eukaryota</taxon>
        <taxon>Metazoa</taxon>
        <taxon>Ecdysozoa</taxon>
        <taxon>Arthropoda</taxon>
        <taxon>Crustacea</taxon>
        <taxon>Oligostraca</taxon>
        <taxon>Ostracoda</taxon>
        <taxon>Podocopa</taxon>
        <taxon>Podocopida</taxon>
        <taxon>Darwinulocopina</taxon>
        <taxon>Darwinuloidea</taxon>
        <taxon>Darwinulidae</taxon>
        <taxon>Darwinula</taxon>
    </lineage>
</organism>
<gene>
    <name evidence="3" type="ORF">DSTB1V02_LOCUS10437</name>
</gene>
<dbReference type="CDD" id="cd14473">
    <property type="entry name" value="FERM_B-lobe"/>
    <property type="match status" value="1"/>
</dbReference>
<evidence type="ECO:0000313" key="3">
    <source>
        <dbReference type="EMBL" id="CAD7250667.1"/>
    </source>
</evidence>
<dbReference type="Pfam" id="PF00373">
    <property type="entry name" value="FERM_M"/>
    <property type="match status" value="1"/>
</dbReference>
<dbReference type="CDD" id="cd01291">
    <property type="entry name" value="PseudoU_synth"/>
    <property type="match status" value="1"/>
</dbReference>
<dbReference type="InterPro" id="IPR011993">
    <property type="entry name" value="PH-like_dom_sf"/>
</dbReference>
<dbReference type="AlphaFoldDB" id="A0A7R9AAU6"/>
<evidence type="ECO:0008006" key="5">
    <source>
        <dbReference type="Google" id="ProtNLM"/>
    </source>
</evidence>
<dbReference type="InterPro" id="IPR014352">
    <property type="entry name" value="FERM/acyl-CoA-bd_prot_sf"/>
</dbReference>
<sequence>MKSGSTDRIIGTDDVELNSLLDQGDAQNHITIIPVEYPPWSYPQDFPPGHVARDYLREKVREELRQSLDHLNNDQPYSSRLTCPGAASPARSMGNRVHLDDKLLSEPLARVTSVSRSSHTIRYRPKELEMCIYMMSGVCIRLQLEKGHQATVSQIINVFVGDEELGLPASAKEYFTLWMVSPLLVDYEMLAGLQARIELGPYDEQIHTSDFFRARLREFLPDHLWKGQWLQRIPLRGKTTPEMRVLEQFRRIPTSSSRRKLIRKYLEFCWSLPYYGSAFFKGQIEGKGSGLLALISQSDHPVTVAINREALYVINPLQHNVLLGMRYEDFSWDYARPSEERDEDCLPCLFIQFPHIDNGVKTSKILQVFSKQAVLMDALISNCVEDLKHRDYSDGSYESSTDLDGECIGTMGSWSFIK</sequence>
<dbReference type="InterPro" id="IPR035963">
    <property type="entry name" value="FERM_2"/>
</dbReference>
<evidence type="ECO:0000259" key="1">
    <source>
        <dbReference type="Pfam" id="PF00373"/>
    </source>
</evidence>
<dbReference type="InterPro" id="IPR051594">
    <property type="entry name" value="KRIT1/FRMD8"/>
</dbReference>
<dbReference type="Gene3D" id="2.30.29.30">
    <property type="entry name" value="Pleckstrin-homology domain (PH domain)/Phosphotyrosine-binding domain (PTB)"/>
    <property type="match status" value="1"/>
</dbReference>
<dbReference type="OrthoDB" id="2142533at2759"/>
<dbReference type="Gene3D" id="1.20.80.10">
    <property type="match status" value="1"/>
</dbReference>
<name>A0A7R9AAU6_9CRUS</name>
<evidence type="ECO:0000313" key="4">
    <source>
        <dbReference type="Proteomes" id="UP000677054"/>
    </source>
</evidence>
<dbReference type="GO" id="GO:0005886">
    <property type="term" value="C:plasma membrane"/>
    <property type="evidence" value="ECO:0007669"/>
    <property type="project" value="TreeGrafter"/>
</dbReference>
<dbReference type="PANTHER" id="PTHR13283:SF10">
    <property type="entry name" value="FERM DOMAIN-CONTAINING PROTEIN 8"/>
    <property type="match status" value="1"/>
</dbReference>
<evidence type="ECO:0000259" key="2">
    <source>
        <dbReference type="Pfam" id="PF24522"/>
    </source>
</evidence>
<feature type="domain" description="FERM central" evidence="1">
    <location>
        <begin position="187"/>
        <end position="280"/>
    </location>
</feature>
<protein>
    <recommendedName>
        <fullName evidence="5">FERM domain-containing protein 8</fullName>
    </recommendedName>
</protein>
<dbReference type="Gene3D" id="3.10.20.90">
    <property type="entry name" value="Phosphatidylinositol 3-kinase Catalytic Subunit, Chain A, domain 1"/>
    <property type="match status" value="1"/>
</dbReference>
<feature type="domain" description="KRIT1/FRMD8 FERM" evidence="2">
    <location>
        <begin position="301"/>
        <end position="379"/>
    </location>
</feature>
<dbReference type="Pfam" id="PF24522">
    <property type="entry name" value="KRIT1_FRMD8_FERM_C"/>
    <property type="match status" value="1"/>
</dbReference>
<dbReference type="SUPFAM" id="SSF47031">
    <property type="entry name" value="Second domain of FERM"/>
    <property type="match status" value="1"/>
</dbReference>
<dbReference type="EMBL" id="LR902513">
    <property type="protein sequence ID" value="CAD7250667.1"/>
    <property type="molecule type" value="Genomic_DNA"/>
</dbReference>
<dbReference type="PANTHER" id="PTHR13283">
    <property type="entry name" value="KREV INTERACTION TRAPPED 1-RELATED"/>
    <property type="match status" value="1"/>
</dbReference>
<keyword evidence="4" id="KW-1185">Reference proteome</keyword>
<dbReference type="EMBL" id="CAJPEV010002996">
    <property type="protein sequence ID" value="CAG0898631.1"/>
    <property type="molecule type" value="Genomic_DNA"/>
</dbReference>
<dbReference type="InterPro" id="IPR057096">
    <property type="entry name" value="KRIT1_FRMD8_FERM_C"/>
</dbReference>
<dbReference type="GO" id="GO:0090090">
    <property type="term" value="P:negative regulation of canonical Wnt signaling pathway"/>
    <property type="evidence" value="ECO:0007669"/>
    <property type="project" value="TreeGrafter"/>
</dbReference>
<reference evidence="3" key="1">
    <citation type="submission" date="2020-11" db="EMBL/GenBank/DDBJ databases">
        <authorList>
            <person name="Tran Van P."/>
        </authorList>
    </citation>
    <scope>NUCLEOTIDE SEQUENCE</scope>
</reference>
<dbReference type="Proteomes" id="UP000677054">
    <property type="component" value="Unassembled WGS sequence"/>
</dbReference>